<proteinExistence type="inferred from homology"/>
<name>A0ABS5F6C4_9PROT</name>
<dbReference type="Pfam" id="PF03401">
    <property type="entry name" value="TctC"/>
    <property type="match status" value="1"/>
</dbReference>
<sequence length="326" mass="33214">MGTRRRLLGGAAAIGAALPLRALAAYPDRPLRVIVPFTPGGNTDILGRIAGEVMAPRLGQPMVIENRAGAGGSIGADLVAKAPPDGYTLLFGAGGPLVANPVLQARIPYDVARDFRPIGLVGIMPMVCILGPRLPVRSMTEFLALLRARPGQVTVATPGTGSAAHLTLELLGAQASVRMTHVPYRGGSALVPDLIAGTVDAALVELPNVLPLHRDGQARIIGIAALERSAVLPEVETFVEAGLPGFTAGSFGGLLAPAGTPDATIATLHRALAESMAVPAVAARVAQVGAVPATPEQATPAGFARFLAAELAAARRAVELAGLKPE</sequence>
<dbReference type="PIRSF" id="PIRSF017082">
    <property type="entry name" value="YflP"/>
    <property type="match status" value="1"/>
</dbReference>
<evidence type="ECO:0000313" key="3">
    <source>
        <dbReference type="EMBL" id="MBR0668120.1"/>
    </source>
</evidence>
<dbReference type="CDD" id="cd07012">
    <property type="entry name" value="PBP2_Bug_TTT"/>
    <property type="match status" value="1"/>
</dbReference>
<evidence type="ECO:0000256" key="2">
    <source>
        <dbReference type="SAM" id="SignalP"/>
    </source>
</evidence>
<dbReference type="InterPro" id="IPR005064">
    <property type="entry name" value="BUG"/>
</dbReference>
<dbReference type="PANTHER" id="PTHR42928:SF5">
    <property type="entry name" value="BLR1237 PROTEIN"/>
    <property type="match status" value="1"/>
</dbReference>
<keyword evidence="2" id="KW-0732">Signal</keyword>
<feature type="chain" id="PRO_5046819756" evidence="2">
    <location>
        <begin position="25"/>
        <end position="326"/>
    </location>
</feature>
<dbReference type="InterPro" id="IPR006311">
    <property type="entry name" value="TAT_signal"/>
</dbReference>
<comment type="caution">
    <text evidence="3">The sequence shown here is derived from an EMBL/GenBank/DDBJ whole genome shotgun (WGS) entry which is preliminary data.</text>
</comment>
<dbReference type="Gene3D" id="3.40.190.10">
    <property type="entry name" value="Periplasmic binding protein-like II"/>
    <property type="match status" value="1"/>
</dbReference>
<comment type="similarity">
    <text evidence="1">Belongs to the UPF0065 (bug) family.</text>
</comment>
<dbReference type="Gene3D" id="3.40.190.150">
    <property type="entry name" value="Bordetella uptake gene, domain 1"/>
    <property type="match status" value="1"/>
</dbReference>
<gene>
    <name evidence="3" type="ORF">GXW71_27450</name>
</gene>
<dbReference type="Proteomes" id="UP001196870">
    <property type="component" value="Unassembled WGS sequence"/>
</dbReference>
<keyword evidence="4" id="KW-1185">Reference proteome</keyword>
<dbReference type="PROSITE" id="PS51318">
    <property type="entry name" value="TAT"/>
    <property type="match status" value="1"/>
</dbReference>
<dbReference type="PANTHER" id="PTHR42928">
    <property type="entry name" value="TRICARBOXYLATE-BINDING PROTEIN"/>
    <property type="match status" value="1"/>
</dbReference>
<organism evidence="3 4">
    <name type="scientific">Plastoroseomonas hellenica</name>
    <dbReference type="NCBI Taxonomy" id="2687306"/>
    <lineage>
        <taxon>Bacteria</taxon>
        <taxon>Pseudomonadati</taxon>
        <taxon>Pseudomonadota</taxon>
        <taxon>Alphaproteobacteria</taxon>
        <taxon>Acetobacterales</taxon>
        <taxon>Acetobacteraceae</taxon>
        <taxon>Plastoroseomonas</taxon>
    </lineage>
</organism>
<protein>
    <submittedName>
        <fullName evidence="3">Tripartite tricarboxylate transporter substrate binding protein</fullName>
    </submittedName>
</protein>
<reference evidence="4" key="1">
    <citation type="journal article" date="2021" name="Syst. Appl. Microbiol.">
        <title>Roseomonas hellenica sp. nov., isolated from roots of wild-growing Alkanna tinctoria.</title>
        <authorList>
            <person name="Rat A."/>
            <person name="Naranjo H.D."/>
            <person name="Lebbe L."/>
            <person name="Cnockaert M."/>
            <person name="Krigas N."/>
            <person name="Grigoriadou K."/>
            <person name="Maloupa E."/>
            <person name="Willems A."/>
        </authorList>
    </citation>
    <scope>NUCLEOTIDE SEQUENCE [LARGE SCALE GENOMIC DNA]</scope>
    <source>
        <strain evidence="4">LMG 31523</strain>
    </source>
</reference>
<dbReference type="EMBL" id="JAAGBB010000048">
    <property type="protein sequence ID" value="MBR0668120.1"/>
    <property type="molecule type" value="Genomic_DNA"/>
</dbReference>
<accession>A0ABS5F6C4</accession>
<evidence type="ECO:0000313" key="4">
    <source>
        <dbReference type="Proteomes" id="UP001196870"/>
    </source>
</evidence>
<dbReference type="SUPFAM" id="SSF53850">
    <property type="entry name" value="Periplasmic binding protein-like II"/>
    <property type="match status" value="1"/>
</dbReference>
<evidence type="ECO:0000256" key="1">
    <source>
        <dbReference type="ARBA" id="ARBA00006987"/>
    </source>
</evidence>
<dbReference type="InterPro" id="IPR042100">
    <property type="entry name" value="Bug_dom1"/>
</dbReference>
<feature type="signal peptide" evidence="2">
    <location>
        <begin position="1"/>
        <end position="24"/>
    </location>
</feature>
<dbReference type="RefSeq" id="WP_211855895.1">
    <property type="nucleotide sequence ID" value="NZ_JAAGBB010000048.1"/>
</dbReference>